<dbReference type="EMBL" id="DF968183">
    <property type="protein sequence ID" value="GAP44625.1"/>
    <property type="molecule type" value="Genomic_DNA"/>
</dbReference>
<dbReference type="AlphaFoldDB" id="A0A0S7C398"/>
<dbReference type="PANTHER" id="PTHR45947">
    <property type="entry name" value="SULFOQUINOVOSYL TRANSFERASE SQD2"/>
    <property type="match status" value="1"/>
</dbReference>
<sequence>MNPDKHLHILYLPRWYPGKQDPMLGLFVKKHALAAVKAGYRVSVAYAVPAKDLPGGSKYSTEVKQEGAFTEVITAYLSKGGFSGQWRQAVAWRKSIKLCVRQSGRPELIHAHILTRTAIIAALLSILWRIPYLITEHWSRYYPENLQYKGWLRKTVTRYVVKKAGSVSVVSERLATAMQRQGLRFYPELLPNVVDTTLFQPATGIIDPKKIISVTCFEERSKNLKLLIDAFALVLNEMPDARLVLVGEGADLEATIAYANGKNFQPGAVRFTGMLQDEVLAAEIRTSACLALSSNYETFGIVAFEAMACGIPVVATDVADLKSFIGNDFGKVVRQGDKSGFAAALQEVLGHPEKFDRAGMAGAVRQKFGEKVVSDKLDMLYQGVLNKRRHGGEQR</sequence>
<proteinExistence type="predicted"/>
<keyword evidence="2" id="KW-0808">Transferase</keyword>
<dbReference type="InterPro" id="IPR028098">
    <property type="entry name" value="Glyco_trans_4-like_N"/>
</dbReference>
<dbReference type="OrthoDB" id="9811239at2"/>
<evidence type="ECO:0000259" key="1">
    <source>
        <dbReference type="Pfam" id="PF13579"/>
    </source>
</evidence>
<dbReference type="RefSeq" id="WP_062044233.1">
    <property type="nucleotide sequence ID" value="NZ_DF968183.1"/>
</dbReference>
<dbReference type="Proteomes" id="UP000053091">
    <property type="component" value="Unassembled WGS sequence"/>
</dbReference>
<feature type="domain" description="Glycosyltransferase subfamily 4-like N-terminal" evidence="1">
    <location>
        <begin position="35"/>
        <end position="186"/>
    </location>
</feature>
<protein>
    <submittedName>
        <fullName evidence="2">Glycosyltransferase</fullName>
    </submittedName>
</protein>
<dbReference type="Pfam" id="PF13579">
    <property type="entry name" value="Glyco_trans_4_4"/>
    <property type="match status" value="1"/>
</dbReference>
<dbReference type="PANTHER" id="PTHR45947:SF3">
    <property type="entry name" value="SULFOQUINOVOSYL TRANSFERASE SQD2"/>
    <property type="match status" value="1"/>
</dbReference>
<dbReference type="GO" id="GO:0016757">
    <property type="term" value="F:glycosyltransferase activity"/>
    <property type="evidence" value="ECO:0007669"/>
    <property type="project" value="TreeGrafter"/>
</dbReference>
<dbReference type="Gene3D" id="3.40.50.2000">
    <property type="entry name" value="Glycogen Phosphorylase B"/>
    <property type="match status" value="2"/>
</dbReference>
<gene>
    <name evidence="2" type="ORF">TBC1_12435</name>
</gene>
<dbReference type="InterPro" id="IPR050194">
    <property type="entry name" value="Glycosyltransferase_grp1"/>
</dbReference>
<dbReference type="STRING" id="1678841.TBC1_12435"/>
<dbReference type="Pfam" id="PF13692">
    <property type="entry name" value="Glyco_trans_1_4"/>
    <property type="match status" value="1"/>
</dbReference>
<accession>A0A0S7C398</accession>
<organism evidence="2">
    <name type="scientific">Lentimicrobium saccharophilum</name>
    <dbReference type="NCBI Taxonomy" id="1678841"/>
    <lineage>
        <taxon>Bacteria</taxon>
        <taxon>Pseudomonadati</taxon>
        <taxon>Bacteroidota</taxon>
        <taxon>Bacteroidia</taxon>
        <taxon>Bacteroidales</taxon>
        <taxon>Lentimicrobiaceae</taxon>
        <taxon>Lentimicrobium</taxon>
    </lineage>
</organism>
<keyword evidence="3" id="KW-1185">Reference proteome</keyword>
<reference evidence="2" key="1">
    <citation type="journal article" date="2015" name="Genome Announc.">
        <title>Draft Genome Sequence of Bacteroidales Strain TBC1, a Novel Isolate from a Methanogenic Wastewater Treatment System.</title>
        <authorList>
            <person name="Tourlousse D.M."/>
            <person name="Matsuura N."/>
            <person name="Sun L."/>
            <person name="Toyonaga M."/>
            <person name="Kuroda K."/>
            <person name="Ohashi A."/>
            <person name="Cruz R."/>
            <person name="Yamaguchi T."/>
            <person name="Sekiguchi Y."/>
        </authorList>
    </citation>
    <scope>NUCLEOTIDE SEQUENCE [LARGE SCALE GENOMIC DNA]</scope>
    <source>
        <strain evidence="2">TBC1</strain>
    </source>
</reference>
<name>A0A0S7C398_9BACT</name>
<evidence type="ECO:0000313" key="2">
    <source>
        <dbReference type="EMBL" id="GAP44625.1"/>
    </source>
</evidence>
<evidence type="ECO:0000313" key="3">
    <source>
        <dbReference type="Proteomes" id="UP000053091"/>
    </source>
</evidence>
<dbReference type="SUPFAM" id="SSF53756">
    <property type="entry name" value="UDP-Glycosyltransferase/glycogen phosphorylase"/>
    <property type="match status" value="1"/>
</dbReference>